<evidence type="ECO:0000256" key="1">
    <source>
        <dbReference type="SAM" id="SignalP"/>
    </source>
</evidence>
<gene>
    <name evidence="2" type="ORF">KFE25_000978</name>
</gene>
<dbReference type="EMBL" id="JAGTXO010000039">
    <property type="protein sequence ID" value="KAG8459622.1"/>
    <property type="molecule type" value="Genomic_DNA"/>
</dbReference>
<reference evidence="2" key="1">
    <citation type="submission" date="2021-05" db="EMBL/GenBank/DDBJ databases">
        <title>The genome of the haptophyte Pavlova lutheri (Diacronema luteri, Pavlovales) - a model for lipid biosynthesis in eukaryotic algae.</title>
        <authorList>
            <person name="Hulatt C.J."/>
            <person name="Posewitz M.C."/>
        </authorList>
    </citation>
    <scope>NUCLEOTIDE SEQUENCE</scope>
    <source>
        <strain evidence="2">NIVA-4/92</strain>
    </source>
</reference>
<protein>
    <submittedName>
        <fullName evidence="2">Uncharacterized protein</fullName>
    </submittedName>
</protein>
<evidence type="ECO:0000313" key="3">
    <source>
        <dbReference type="Proteomes" id="UP000751190"/>
    </source>
</evidence>
<keyword evidence="1" id="KW-0732">Signal</keyword>
<sequence length="118" mass="12994">MPLAFVLAVASLVTPLARTRSASAHVHMSLRLIESDVHDAPLDAPFELRKGSAAEARARAAYGEDAFPAWIRANGLLYDEAYGDDPFSAATFESPYTFDFDDDELLARNFEGERAETR</sequence>
<accession>A0A8J6C2B9</accession>
<feature type="chain" id="PRO_5035286044" evidence="1">
    <location>
        <begin position="25"/>
        <end position="118"/>
    </location>
</feature>
<dbReference type="AlphaFoldDB" id="A0A8J6C2B9"/>
<feature type="signal peptide" evidence="1">
    <location>
        <begin position="1"/>
        <end position="24"/>
    </location>
</feature>
<organism evidence="2 3">
    <name type="scientific">Diacronema lutheri</name>
    <name type="common">Unicellular marine alga</name>
    <name type="synonym">Monochrysis lutheri</name>
    <dbReference type="NCBI Taxonomy" id="2081491"/>
    <lineage>
        <taxon>Eukaryota</taxon>
        <taxon>Haptista</taxon>
        <taxon>Haptophyta</taxon>
        <taxon>Pavlovophyceae</taxon>
        <taxon>Pavlovales</taxon>
        <taxon>Pavlovaceae</taxon>
        <taxon>Diacronema</taxon>
    </lineage>
</organism>
<name>A0A8J6C2B9_DIALT</name>
<proteinExistence type="predicted"/>
<keyword evidence="3" id="KW-1185">Reference proteome</keyword>
<evidence type="ECO:0000313" key="2">
    <source>
        <dbReference type="EMBL" id="KAG8459622.1"/>
    </source>
</evidence>
<dbReference type="Proteomes" id="UP000751190">
    <property type="component" value="Unassembled WGS sequence"/>
</dbReference>
<comment type="caution">
    <text evidence="2">The sequence shown here is derived from an EMBL/GenBank/DDBJ whole genome shotgun (WGS) entry which is preliminary data.</text>
</comment>